<keyword evidence="2" id="KW-0238">DNA-binding</keyword>
<proteinExistence type="predicted"/>
<evidence type="ECO:0000256" key="3">
    <source>
        <dbReference type="ARBA" id="ARBA00023163"/>
    </source>
</evidence>
<dbReference type="SUPFAM" id="SSF46689">
    <property type="entry name" value="Homeodomain-like"/>
    <property type="match status" value="1"/>
</dbReference>
<reference evidence="5 6" key="1">
    <citation type="submission" date="2023-07" db="EMBL/GenBank/DDBJ databases">
        <title>Comparative genomics of wheat-associated soil bacteria to identify genetic determinants of phenazine resistance.</title>
        <authorList>
            <person name="Mouncey N."/>
        </authorList>
    </citation>
    <scope>NUCLEOTIDE SEQUENCE [LARGE SCALE GENOMIC DNA]</scope>
    <source>
        <strain evidence="5 6">B2I6</strain>
    </source>
</reference>
<protein>
    <submittedName>
        <fullName evidence="5">AcrR family transcriptional regulator</fullName>
    </submittedName>
</protein>
<evidence type="ECO:0000313" key="5">
    <source>
        <dbReference type="EMBL" id="MDQ0581270.1"/>
    </source>
</evidence>
<dbReference type="InterPro" id="IPR025996">
    <property type="entry name" value="MT1864/Rv1816-like_C"/>
</dbReference>
<organism evidence="5 6">
    <name type="scientific">Streptomyces rishiriensis</name>
    <dbReference type="NCBI Taxonomy" id="68264"/>
    <lineage>
        <taxon>Bacteria</taxon>
        <taxon>Bacillati</taxon>
        <taxon>Actinomycetota</taxon>
        <taxon>Actinomycetes</taxon>
        <taxon>Kitasatosporales</taxon>
        <taxon>Streptomycetaceae</taxon>
        <taxon>Streptomyces</taxon>
    </lineage>
</organism>
<gene>
    <name evidence="5" type="ORF">QF030_003448</name>
</gene>
<dbReference type="PANTHER" id="PTHR30055">
    <property type="entry name" value="HTH-TYPE TRANSCRIPTIONAL REGULATOR RUTR"/>
    <property type="match status" value="1"/>
</dbReference>
<dbReference type="SUPFAM" id="SSF48498">
    <property type="entry name" value="Tetracyclin repressor-like, C-terminal domain"/>
    <property type="match status" value="1"/>
</dbReference>
<evidence type="ECO:0000313" key="6">
    <source>
        <dbReference type="Proteomes" id="UP001230654"/>
    </source>
</evidence>
<dbReference type="Gene3D" id="1.10.357.10">
    <property type="entry name" value="Tetracycline Repressor, domain 2"/>
    <property type="match status" value="1"/>
</dbReference>
<dbReference type="Gene3D" id="1.10.10.60">
    <property type="entry name" value="Homeodomain-like"/>
    <property type="match status" value="1"/>
</dbReference>
<comment type="caution">
    <text evidence="5">The sequence shown here is derived from an EMBL/GenBank/DDBJ whole genome shotgun (WGS) entry which is preliminary data.</text>
</comment>
<feature type="domain" description="HTH-type transcriptional regulator MT1864/Rv1816-like C-terminal" evidence="4">
    <location>
        <begin position="82"/>
        <end position="179"/>
    </location>
</feature>
<dbReference type="InterPro" id="IPR050109">
    <property type="entry name" value="HTH-type_TetR-like_transc_reg"/>
</dbReference>
<evidence type="ECO:0000259" key="4">
    <source>
        <dbReference type="Pfam" id="PF13305"/>
    </source>
</evidence>
<dbReference type="InterPro" id="IPR036271">
    <property type="entry name" value="Tet_transcr_reg_TetR-rel_C_sf"/>
</dbReference>
<evidence type="ECO:0000256" key="1">
    <source>
        <dbReference type="ARBA" id="ARBA00023015"/>
    </source>
</evidence>
<dbReference type="Proteomes" id="UP001230654">
    <property type="component" value="Unassembled WGS sequence"/>
</dbReference>
<keyword evidence="1" id="KW-0805">Transcription regulation</keyword>
<keyword evidence="3" id="KW-0804">Transcription</keyword>
<accession>A0ABU0NQ44</accession>
<dbReference type="RefSeq" id="WP_307163549.1">
    <property type="nucleotide sequence ID" value="NZ_JAUSWV010000002.1"/>
</dbReference>
<dbReference type="PANTHER" id="PTHR30055:SF239">
    <property type="entry name" value="TRANSCRIPTIONAL REGULATORY PROTEIN"/>
    <property type="match status" value="1"/>
</dbReference>
<dbReference type="EMBL" id="JAUSWV010000002">
    <property type="protein sequence ID" value="MDQ0581270.1"/>
    <property type="molecule type" value="Genomic_DNA"/>
</dbReference>
<dbReference type="Pfam" id="PF13305">
    <property type="entry name" value="TetR_C_33"/>
    <property type="match status" value="1"/>
</dbReference>
<name>A0ABU0NQ44_STRRH</name>
<dbReference type="InterPro" id="IPR003012">
    <property type="entry name" value="Tet_transcr_reg_TetR"/>
</dbReference>
<sequence>MPRAGLDTSTVVAAGAALADEVGLAGLTMGLLADRLGVRPPSLYKHVGSLHELRHGISVQAKREFAHQLARESVGRSGPDAVRAFADSYRRWALEHPGRYAASVPVPVAGDEEDRRVSEEALQVLLDVLAGFGLPDGRVVDSARAMRSALHGFVTLEGAGGFGMPRDVTRSFHFLIDTLIAGFQADLPDHGSEG</sequence>
<dbReference type="PRINTS" id="PR00400">
    <property type="entry name" value="TETREPRESSOR"/>
</dbReference>
<dbReference type="InterPro" id="IPR009057">
    <property type="entry name" value="Homeodomain-like_sf"/>
</dbReference>
<evidence type="ECO:0000256" key="2">
    <source>
        <dbReference type="ARBA" id="ARBA00023125"/>
    </source>
</evidence>
<keyword evidence="6" id="KW-1185">Reference proteome</keyword>